<keyword evidence="3" id="KW-1185">Reference proteome</keyword>
<sequence length="203" mass="22199">MASTRVSSRSARHSSPSFGPGSMLTLNPSRRSRSVGCAPVRDPANQLPYFTVYSPADSHTCQTPWSVFQDGSNGEPTGRRLSTQMPRHAVAPRLSSDAPLAPFHLYLAVLVRHRSRPYLAFDGIYRPTAAFPNNPTRRQRRGATGSGTTGFTLSGAPFQGTWARPPLRTLPDYNSTPRRPIKRALPVRAATKGILVSFFSSAY</sequence>
<evidence type="ECO:0000256" key="1">
    <source>
        <dbReference type="SAM" id="MobiDB-lite"/>
    </source>
</evidence>
<protein>
    <submittedName>
        <fullName evidence="2">Uncharacterized protein</fullName>
    </submittedName>
</protein>
<evidence type="ECO:0000313" key="3">
    <source>
        <dbReference type="Proteomes" id="UP000886595"/>
    </source>
</evidence>
<dbReference type="EMBL" id="JAAMPC010000015">
    <property type="protein sequence ID" value="KAG2255188.1"/>
    <property type="molecule type" value="Genomic_DNA"/>
</dbReference>
<proteinExistence type="predicted"/>
<dbReference type="AlphaFoldDB" id="A0A8X7PQM0"/>
<dbReference type="GO" id="GO:0043457">
    <property type="term" value="P:regulation of cellular respiration"/>
    <property type="evidence" value="ECO:0007669"/>
    <property type="project" value="InterPro"/>
</dbReference>
<dbReference type="Proteomes" id="UP000886595">
    <property type="component" value="Unassembled WGS sequence"/>
</dbReference>
<dbReference type="OrthoDB" id="1731309at2759"/>
<name>A0A8X7PQM0_BRACI</name>
<accession>A0A8X7PQM0</accession>
<evidence type="ECO:0000313" key="2">
    <source>
        <dbReference type="EMBL" id="KAG2255188.1"/>
    </source>
</evidence>
<dbReference type="InterPro" id="IPR044792">
    <property type="entry name" value="TAR1"/>
</dbReference>
<dbReference type="PANTHER" id="PTHR47188:SF1">
    <property type="entry name" value="PROTEIN TAR1"/>
    <property type="match status" value="1"/>
</dbReference>
<feature type="region of interest" description="Disordered" evidence="1">
    <location>
        <begin position="1"/>
        <end position="36"/>
    </location>
</feature>
<dbReference type="PANTHER" id="PTHR47188">
    <property type="entry name" value="PROTEIN TAR1"/>
    <property type="match status" value="1"/>
</dbReference>
<reference evidence="2 3" key="1">
    <citation type="submission" date="2020-02" db="EMBL/GenBank/DDBJ databases">
        <authorList>
            <person name="Ma Q."/>
            <person name="Huang Y."/>
            <person name="Song X."/>
            <person name="Pei D."/>
        </authorList>
    </citation>
    <scope>NUCLEOTIDE SEQUENCE [LARGE SCALE GENOMIC DNA]</scope>
    <source>
        <strain evidence="2">Sxm20200214</strain>
        <tissue evidence="2">Leaf</tissue>
    </source>
</reference>
<comment type="caution">
    <text evidence="2">The sequence shown here is derived from an EMBL/GenBank/DDBJ whole genome shotgun (WGS) entry which is preliminary data.</text>
</comment>
<gene>
    <name evidence="2" type="ORF">Bca52824_074482</name>
</gene>
<organism evidence="2 3">
    <name type="scientific">Brassica carinata</name>
    <name type="common">Ethiopian mustard</name>
    <name type="synonym">Abyssinian cabbage</name>
    <dbReference type="NCBI Taxonomy" id="52824"/>
    <lineage>
        <taxon>Eukaryota</taxon>
        <taxon>Viridiplantae</taxon>
        <taxon>Streptophyta</taxon>
        <taxon>Embryophyta</taxon>
        <taxon>Tracheophyta</taxon>
        <taxon>Spermatophyta</taxon>
        <taxon>Magnoliopsida</taxon>
        <taxon>eudicotyledons</taxon>
        <taxon>Gunneridae</taxon>
        <taxon>Pentapetalae</taxon>
        <taxon>rosids</taxon>
        <taxon>malvids</taxon>
        <taxon>Brassicales</taxon>
        <taxon>Brassicaceae</taxon>
        <taxon>Brassiceae</taxon>
        <taxon>Brassica</taxon>
    </lineage>
</organism>
<feature type="compositionally biased region" description="Low complexity" evidence="1">
    <location>
        <begin position="1"/>
        <end position="17"/>
    </location>
</feature>